<organism evidence="1 2">
    <name type="scientific">Allomyces macrogynus (strain ATCC 38327)</name>
    <name type="common">Allomyces javanicus var. macrogynus</name>
    <dbReference type="NCBI Taxonomy" id="578462"/>
    <lineage>
        <taxon>Eukaryota</taxon>
        <taxon>Fungi</taxon>
        <taxon>Fungi incertae sedis</taxon>
        <taxon>Blastocladiomycota</taxon>
        <taxon>Blastocladiomycetes</taxon>
        <taxon>Blastocladiales</taxon>
        <taxon>Blastocladiaceae</taxon>
        <taxon>Allomyces</taxon>
    </lineage>
</organism>
<reference evidence="2" key="2">
    <citation type="submission" date="2009-11" db="EMBL/GenBank/DDBJ databases">
        <title>The Genome Sequence of Allomyces macrogynus strain ATCC 38327.</title>
        <authorList>
            <consortium name="The Broad Institute Genome Sequencing Platform"/>
            <person name="Russ C."/>
            <person name="Cuomo C."/>
            <person name="Shea T."/>
            <person name="Young S.K."/>
            <person name="Zeng Q."/>
            <person name="Koehrsen M."/>
            <person name="Haas B."/>
            <person name="Borodovsky M."/>
            <person name="Guigo R."/>
            <person name="Alvarado L."/>
            <person name="Berlin A."/>
            <person name="Borenstein D."/>
            <person name="Chen Z."/>
            <person name="Engels R."/>
            <person name="Freedman E."/>
            <person name="Gellesch M."/>
            <person name="Goldberg J."/>
            <person name="Griggs A."/>
            <person name="Gujja S."/>
            <person name="Heiman D."/>
            <person name="Hepburn T."/>
            <person name="Howarth C."/>
            <person name="Jen D."/>
            <person name="Larson L."/>
            <person name="Lewis B."/>
            <person name="Mehta T."/>
            <person name="Park D."/>
            <person name="Pearson M."/>
            <person name="Roberts A."/>
            <person name="Saif S."/>
            <person name="Shenoy N."/>
            <person name="Sisk P."/>
            <person name="Stolte C."/>
            <person name="Sykes S."/>
            <person name="Walk T."/>
            <person name="White J."/>
            <person name="Yandava C."/>
            <person name="Burger G."/>
            <person name="Gray M.W."/>
            <person name="Holland P.W.H."/>
            <person name="King N."/>
            <person name="Lang F.B.F."/>
            <person name="Roger A.J."/>
            <person name="Ruiz-Trillo I."/>
            <person name="Lander E."/>
            <person name="Nusbaum C."/>
        </authorList>
    </citation>
    <scope>NUCLEOTIDE SEQUENCE [LARGE SCALE GENOMIC DNA]</scope>
    <source>
        <strain evidence="2">ATCC 38327</strain>
    </source>
</reference>
<dbReference type="InterPro" id="IPR011990">
    <property type="entry name" value="TPR-like_helical_dom_sf"/>
</dbReference>
<dbReference type="PANTHER" id="PTHR47938">
    <property type="entry name" value="RESPIRATORY COMPLEX I CHAPERONE (CIA84), PUTATIVE (AFU_ORTHOLOGUE AFUA_2G06020)-RELATED"/>
    <property type="match status" value="1"/>
</dbReference>
<protein>
    <recommendedName>
        <fullName evidence="3">Pentatricopeptide repeat domain-containing protein</fullName>
    </recommendedName>
</protein>
<proteinExistence type="predicted"/>
<dbReference type="VEuPathDB" id="FungiDB:AMAG_09764"/>
<dbReference type="Proteomes" id="UP000054350">
    <property type="component" value="Unassembled WGS sequence"/>
</dbReference>
<evidence type="ECO:0008006" key="3">
    <source>
        <dbReference type="Google" id="ProtNLM"/>
    </source>
</evidence>
<keyword evidence="2" id="KW-1185">Reference proteome</keyword>
<sequence length="620" mass="67863">MSSRLPVPIFRAVKRASPRNWPPPTPELAGAQFPVFHDANDLAKADEPTRALHTFLVSLLDKRGNRRRDLALPYDVLKNHGQLRRLLPAIPRYLAHLQRSLRRPDHERLARVCLEIYTTLGDPAWAQEAAAEPSRSICQCRREPHYQDPSLRRVGICPKFDCSASRTRAGDCPITSGSLLKKVYQHRVLALASLGRPADALRAFENDAPTHPKSTGEPRALTAHDRAEFCEVPLCAIMASFATAGYPEHTISVFRKYQQKLHRSGRAISLVLKAMFSTGDVVGACTLFKETSPEAMTIAHYNMLMSGLLDAGAHDEARQLYDGLMSVPPSSPAMVPDAHTHTIALKMYLAQGDVAAAMTIFRSQFRFARETAEFARNSAYPVQFVATESLDPSDGGPPAHCQPTAETFSTLITALSSSAWATLDTLGLACQLHYEMLHGEHLATATISGKLVTRCIAADQPGWAQSVLREHLAVNGPLDAPFVDALRRAAIAAKDPQPWVGPVLCQWLERVHPDLAKAKTPFWDRVTAAAARSPRQTWRARGWHDHWGGDHAAKDMRRIRLLRRRAVLRAASAQGTAVVSGEPEMTFELVVSADGKTVESVEFGGGAADAGADPDTALAV</sequence>
<dbReference type="EMBL" id="GG745348">
    <property type="protein sequence ID" value="KNE65787.1"/>
    <property type="molecule type" value="Genomic_DNA"/>
</dbReference>
<dbReference type="PANTHER" id="PTHR47938:SF47">
    <property type="entry name" value="ADR149WP"/>
    <property type="match status" value="1"/>
</dbReference>
<evidence type="ECO:0000313" key="2">
    <source>
        <dbReference type="Proteomes" id="UP000054350"/>
    </source>
</evidence>
<dbReference type="Gene3D" id="1.25.40.10">
    <property type="entry name" value="Tetratricopeptide repeat domain"/>
    <property type="match status" value="1"/>
</dbReference>
<dbReference type="AlphaFoldDB" id="A0A0L0STE3"/>
<dbReference type="OrthoDB" id="185373at2759"/>
<dbReference type="GO" id="GO:0003729">
    <property type="term" value="F:mRNA binding"/>
    <property type="evidence" value="ECO:0007669"/>
    <property type="project" value="TreeGrafter"/>
</dbReference>
<evidence type="ECO:0000313" key="1">
    <source>
        <dbReference type="EMBL" id="KNE65787.1"/>
    </source>
</evidence>
<reference evidence="1 2" key="1">
    <citation type="submission" date="2009-11" db="EMBL/GenBank/DDBJ databases">
        <title>Annotation of Allomyces macrogynus ATCC 38327.</title>
        <authorList>
            <consortium name="The Broad Institute Genome Sequencing Platform"/>
            <person name="Russ C."/>
            <person name="Cuomo C."/>
            <person name="Burger G."/>
            <person name="Gray M.W."/>
            <person name="Holland P.W.H."/>
            <person name="King N."/>
            <person name="Lang F.B.F."/>
            <person name="Roger A.J."/>
            <person name="Ruiz-Trillo I."/>
            <person name="Young S.K."/>
            <person name="Zeng Q."/>
            <person name="Gargeya S."/>
            <person name="Fitzgerald M."/>
            <person name="Haas B."/>
            <person name="Abouelleil A."/>
            <person name="Alvarado L."/>
            <person name="Arachchi H.M."/>
            <person name="Berlin A."/>
            <person name="Chapman S.B."/>
            <person name="Gearin G."/>
            <person name="Goldberg J."/>
            <person name="Griggs A."/>
            <person name="Gujja S."/>
            <person name="Hansen M."/>
            <person name="Heiman D."/>
            <person name="Howarth C."/>
            <person name="Larimer J."/>
            <person name="Lui A."/>
            <person name="MacDonald P.J.P."/>
            <person name="McCowen C."/>
            <person name="Montmayeur A."/>
            <person name="Murphy C."/>
            <person name="Neiman D."/>
            <person name="Pearson M."/>
            <person name="Priest M."/>
            <person name="Roberts A."/>
            <person name="Saif S."/>
            <person name="Shea T."/>
            <person name="Sisk P."/>
            <person name="Stolte C."/>
            <person name="Sykes S."/>
            <person name="Wortman J."/>
            <person name="Nusbaum C."/>
            <person name="Birren B."/>
        </authorList>
    </citation>
    <scope>NUCLEOTIDE SEQUENCE [LARGE SCALE GENOMIC DNA]</scope>
    <source>
        <strain evidence="1 2">ATCC 38327</strain>
    </source>
</reference>
<gene>
    <name evidence="1" type="ORF">AMAG_09764</name>
</gene>
<name>A0A0L0STE3_ALLM3</name>
<accession>A0A0L0STE3</accession>